<evidence type="ECO:0000313" key="3">
    <source>
        <dbReference type="Proteomes" id="UP001244341"/>
    </source>
</evidence>
<evidence type="ECO:0000259" key="1">
    <source>
        <dbReference type="Pfam" id="PF08588"/>
    </source>
</evidence>
<protein>
    <recommendedName>
        <fullName evidence="1">Domain of unknown function at the cortex 1 domain-containing protein</fullName>
    </recommendedName>
</protein>
<dbReference type="EMBL" id="CP126220">
    <property type="protein sequence ID" value="WIA21585.1"/>
    <property type="molecule type" value="Genomic_DNA"/>
</dbReference>
<dbReference type="PANTHER" id="PTHR34826">
    <property type="entry name" value="UPF0590 PROTEIN C409.17C"/>
    <property type="match status" value="1"/>
</dbReference>
<accession>A0ABY8UJW9</accession>
<reference evidence="2 3" key="1">
    <citation type="submission" date="2023-05" db="EMBL/GenBank/DDBJ databases">
        <title>A 100% complete, gapless, phased diploid assembly of the Scenedesmus obliquus UTEX 3031 genome.</title>
        <authorList>
            <person name="Biondi T.C."/>
            <person name="Hanschen E.R."/>
            <person name="Kwon T."/>
            <person name="Eng W."/>
            <person name="Kruse C.P.S."/>
            <person name="Koehler S.I."/>
            <person name="Kunde Y."/>
            <person name="Gleasner C.D."/>
            <person name="You Mak K.T."/>
            <person name="Polle J."/>
            <person name="Hovde B.T."/>
            <person name="Starkenburg S.R."/>
        </authorList>
    </citation>
    <scope>NUCLEOTIDE SEQUENCE [LARGE SCALE GENOMIC DNA]</scope>
    <source>
        <strain evidence="2 3">DOE0152z</strain>
    </source>
</reference>
<evidence type="ECO:0000313" key="2">
    <source>
        <dbReference type="EMBL" id="WIA21585.1"/>
    </source>
</evidence>
<feature type="domain" description="Domain of unknown function at the cortex 1" evidence="1">
    <location>
        <begin position="8"/>
        <end position="242"/>
    </location>
</feature>
<proteinExistence type="predicted"/>
<name>A0ABY8UJW9_TETOB</name>
<dbReference type="Pfam" id="PF08588">
    <property type="entry name" value="Duc1"/>
    <property type="match status" value="1"/>
</dbReference>
<gene>
    <name evidence="2" type="ORF">OEZ85_000774</name>
</gene>
<keyword evidence="3" id="KW-1185">Reference proteome</keyword>
<dbReference type="InterPro" id="IPR013897">
    <property type="entry name" value="Duc1"/>
</dbReference>
<organism evidence="2 3">
    <name type="scientific">Tetradesmus obliquus</name>
    <name type="common">Green alga</name>
    <name type="synonym">Acutodesmus obliquus</name>
    <dbReference type="NCBI Taxonomy" id="3088"/>
    <lineage>
        <taxon>Eukaryota</taxon>
        <taxon>Viridiplantae</taxon>
        <taxon>Chlorophyta</taxon>
        <taxon>core chlorophytes</taxon>
        <taxon>Chlorophyceae</taxon>
        <taxon>CS clade</taxon>
        <taxon>Sphaeropleales</taxon>
        <taxon>Scenedesmaceae</taxon>
        <taxon>Tetradesmus</taxon>
    </lineage>
</organism>
<sequence>MVEAQTIDNCKDPQHEIPINQGPVTINSAFFEGIMEIHLKGLPNSQQRLFEGKKRFFQIMCQGRFKRPVPASSLCMGQEFVKPGNAPPWVGELVMTAAAKVFSSSTQVDAYAALPYFMNPLLAACQLVNVSKPGSEPQLAEAQEDMRLLSPALADKHNAPLCPHKRRKWCDTPKNLDGLLLDTQHVYTFHIWQHLIDFSSYKLSVGGFVNVDLAAALNGQPLQLTVYDTKAKEHLFSMLVWHERLLYAENTEGHAAVQHLSERLSKLGTGLRQLLGRKQ</sequence>
<dbReference type="Proteomes" id="UP001244341">
    <property type="component" value="Chromosome 13b"/>
</dbReference>
<dbReference type="PANTHER" id="PTHR34826:SF2">
    <property type="entry name" value="UPF0590 PROTEIN C409.17C"/>
    <property type="match status" value="1"/>
</dbReference>